<feature type="chain" id="PRO_5012691230" evidence="2">
    <location>
        <begin position="23"/>
        <end position="633"/>
    </location>
</feature>
<sequence length="633" mass="67036">MAHSWIVSLLTMVLLVGCGSQGNEYPDDPATPEPTEPEPTEPEPTEPEPTEPEPTEPEPTEPEPTEPPVTELKCPINDVPHFGVVSDLFTTPTWQTLADATAADDFTFTLTLASDTYGVFMYPAALGSATFTNTATNVSGAWQGATWSDGNINPNSNGPVLVMVDGVPWLAHRTDFPSLGEVSFAVDFANSGSVGDTLNCDIFGYPSASDHNLQWLADVTSQTETPIPGEPEPEPEPEPTTETCIVVDQPHYGVVSSLFTTATIEQLFEASAANDFAFSLNITDGQYGIVAYPAALGEATFRQGTSVSGPAANWDGATWAQGDTAGGSGPVMIRIDNQPWFIYRTESAGGGLQTFNVDVGRAGAINAEVECDVSEYPLASDHSLDWASVIPTTTETPLPDTAGSCRVSDLPRFGAATSNINHTTDIAALASTFTATSGQRFQQTLLASEFAYLAYPAALGEATFINESNGLVTAWAGATWNIADTVGTAFTPIVVQHQNEPWFVYRNDLVGPSSLDFSVSFERDLALNASTDCTGIDAYPGESVGTFTSNNTVVGLELYATGTVDTVLESGVVEGNEWRLNTTDLANGDYHLYFVLGVNGAQKLLAGPVTVTVTAGQLPATVHDVDAAPWILQ</sequence>
<dbReference type="Proteomes" id="UP000202440">
    <property type="component" value="Chromosome"/>
</dbReference>
<protein>
    <submittedName>
        <fullName evidence="3">Uncharacterized protein</fullName>
    </submittedName>
</protein>
<feature type="region of interest" description="Disordered" evidence="1">
    <location>
        <begin position="221"/>
        <end position="240"/>
    </location>
</feature>
<feature type="signal peptide" evidence="2">
    <location>
        <begin position="1"/>
        <end position="22"/>
    </location>
</feature>
<dbReference type="AlphaFoldDB" id="A0A222FFR4"/>
<reference evidence="3 4" key="1">
    <citation type="submission" date="2017-07" db="EMBL/GenBank/DDBJ databases">
        <title>Annotated genome sequence of Bacterioplanes sanyensis isolated from Red Sea.</title>
        <authorList>
            <person name="Rehman Z.U."/>
        </authorList>
    </citation>
    <scope>NUCLEOTIDE SEQUENCE [LARGE SCALE GENOMIC DNA]</scope>
    <source>
        <strain evidence="3 4">NV9</strain>
    </source>
</reference>
<proteinExistence type="predicted"/>
<gene>
    <name evidence="3" type="ORF">CHH28_02390</name>
</gene>
<dbReference type="KEGG" id="bsan:CHH28_02390"/>
<accession>A0A222FFR4</accession>
<evidence type="ECO:0000256" key="2">
    <source>
        <dbReference type="SAM" id="SignalP"/>
    </source>
</evidence>
<name>A0A222FFR4_9GAMM</name>
<evidence type="ECO:0000256" key="1">
    <source>
        <dbReference type="SAM" id="MobiDB-lite"/>
    </source>
</evidence>
<dbReference type="RefSeq" id="WP_094058805.1">
    <property type="nucleotide sequence ID" value="NZ_CP022530.1"/>
</dbReference>
<feature type="compositionally biased region" description="Acidic residues" evidence="1">
    <location>
        <begin position="35"/>
        <end position="64"/>
    </location>
</feature>
<dbReference type="EMBL" id="CP022530">
    <property type="protein sequence ID" value="ASP37589.1"/>
    <property type="molecule type" value="Genomic_DNA"/>
</dbReference>
<evidence type="ECO:0000313" key="4">
    <source>
        <dbReference type="Proteomes" id="UP000202440"/>
    </source>
</evidence>
<feature type="region of interest" description="Disordered" evidence="1">
    <location>
        <begin position="21"/>
        <end position="75"/>
    </location>
</feature>
<keyword evidence="2" id="KW-0732">Signal</keyword>
<organism evidence="3 4">
    <name type="scientific">Bacterioplanes sanyensis</name>
    <dbReference type="NCBI Taxonomy" id="1249553"/>
    <lineage>
        <taxon>Bacteria</taxon>
        <taxon>Pseudomonadati</taxon>
        <taxon>Pseudomonadota</taxon>
        <taxon>Gammaproteobacteria</taxon>
        <taxon>Oceanospirillales</taxon>
        <taxon>Oceanospirillaceae</taxon>
        <taxon>Bacterioplanes</taxon>
    </lineage>
</organism>
<keyword evidence="4" id="KW-1185">Reference proteome</keyword>
<evidence type="ECO:0000313" key="3">
    <source>
        <dbReference type="EMBL" id="ASP37589.1"/>
    </source>
</evidence>
<dbReference type="OrthoDB" id="9844192at2"/>